<name>A0ABU9PZ04_9BURK</name>
<dbReference type="EMBL" id="JBANDC010000012">
    <property type="protein sequence ID" value="MEM4989239.1"/>
    <property type="molecule type" value="Genomic_DNA"/>
</dbReference>
<dbReference type="Proteomes" id="UP001495910">
    <property type="component" value="Unassembled WGS sequence"/>
</dbReference>
<keyword evidence="2" id="KW-1185">Reference proteome</keyword>
<reference evidence="1 2" key="1">
    <citation type="submission" date="2024-02" db="EMBL/GenBank/DDBJ databases">
        <title>Draft genome sequence of Collimonas sp. strain H4R21, an effective mineral-weathering bacterial strain isolated from the beech rhizosphere.</title>
        <authorList>
            <person name="Morin E."/>
            <person name="Uroz S."/>
            <person name="Leveau J.H.J."/>
            <person name="Kumar R."/>
            <person name="Rey M.W."/>
            <person name="Pham J."/>
        </authorList>
    </citation>
    <scope>NUCLEOTIDE SEQUENCE [LARGE SCALE GENOMIC DNA]</scope>
    <source>
        <strain evidence="1 2">H4R21</strain>
    </source>
</reference>
<sequence>AFLNDVNATQKTVVWFKYNLWQFAWNAAYNFNTHYGFGFNGLQGLNAPPSSSNPAPGFFDTVSYKGKSMVKYYAYDAPSNTVNADPDVGITQVIDTTKAQALVTITNSKTSAQAPYIIRSGNFWYFADLPLSYIGPRDRYLVLCDILHDIFADNQPVSHKALVRLEDVDALVNFGTMQTLSDYLLSQHIPFSIATIPHYMDPLGVYNGGVREEVPLSQAGTLKTSLNYALARGGKILMHGYTHQYDSMRNKNTGVSADDFEFWNAVANTPVAEDSTAWALGRLLAGKTEFQNNGYAPFAWETPHYQASPLSTKAVPLVFNTTYQRAVYYTSDTPNFTATVSKDFQVGQFFPYVIKQDYYGQWIVPENLGNIEYNISSIDPSSNITYTWQDICLNAQYATVVRDGFASFFFHPFWLESSLAPLVTTGFTDFKNIIQCITTLGYTWTDASTLAHP</sequence>
<accession>A0ABU9PZ04</accession>
<dbReference type="RefSeq" id="WP_342830498.1">
    <property type="nucleotide sequence ID" value="NZ_JBANDC010000012.1"/>
</dbReference>
<organism evidence="1 2">
    <name type="scientific">Collimonas rhizosphaerae</name>
    <dbReference type="NCBI Taxonomy" id="3126357"/>
    <lineage>
        <taxon>Bacteria</taxon>
        <taxon>Pseudomonadati</taxon>
        <taxon>Pseudomonadota</taxon>
        <taxon>Betaproteobacteria</taxon>
        <taxon>Burkholderiales</taxon>
        <taxon>Oxalobacteraceae</taxon>
        <taxon>Collimonas</taxon>
    </lineage>
</organism>
<dbReference type="CDD" id="cd10923">
    <property type="entry name" value="CE4_COG5298"/>
    <property type="match status" value="1"/>
</dbReference>
<dbReference type="InterPro" id="IPR018763">
    <property type="entry name" value="DUF2334"/>
</dbReference>
<feature type="non-terminal residue" evidence="1">
    <location>
        <position position="1"/>
    </location>
</feature>
<proteinExistence type="predicted"/>
<gene>
    <name evidence="1" type="ORF">V8G57_17755</name>
</gene>
<comment type="caution">
    <text evidence="1">The sequence shown here is derived from an EMBL/GenBank/DDBJ whole genome shotgun (WGS) entry which is preliminary data.</text>
</comment>
<dbReference type="Pfam" id="PF10096">
    <property type="entry name" value="DUF2334"/>
    <property type="match status" value="1"/>
</dbReference>
<evidence type="ECO:0000313" key="2">
    <source>
        <dbReference type="Proteomes" id="UP001495910"/>
    </source>
</evidence>
<protein>
    <submittedName>
        <fullName evidence="1">DUF2334 domain-containing protein</fullName>
    </submittedName>
</protein>
<evidence type="ECO:0000313" key="1">
    <source>
        <dbReference type="EMBL" id="MEM4989239.1"/>
    </source>
</evidence>